<keyword evidence="5" id="KW-0460">Magnesium</keyword>
<dbReference type="InterPro" id="IPR033749">
    <property type="entry name" value="Polyprenyl_synt_CS"/>
</dbReference>
<keyword evidence="6" id="KW-0414">Isoprene biosynthesis</keyword>
<evidence type="ECO:0000313" key="8">
    <source>
        <dbReference type="Proteomes" id="UP000541444"/>
    </source>
</evidence>
<dbReference type="GO" id="GO:0046872">
    <property type="term" value="F:metal ion binding"/>
    <property type="evidence" value="ECO:0007669"/>
    <property type="project" value="UniProtKB-KW"/>
</dbReference>
<dbReference type="InterPro" id="IPR000092">
    <property type="entry name" value="Polyprenyl_synt"/>
</dbReference>
<dbReference type="SUPFAM" id="SSF48576">
    <property type="entry name" value="Terpenoid synthases"/>
    <property type="match status" value="1"/>
</dbReference>
<dbReference type="Gene3D" id="1.10.600.10">
    <property type="entry name" value="Farnesyl Diphosphate Synthase"/>
    <property type="match status" value="1"/>
</dbReference>
<dbReference type="EMBL" id="JACGCM010001586">
    <property type="protein sequence ID" value="KAF6153151.1"/>
    <property type="molecule type" value="Genomic_DNA"/>
</dbReference>
<comment type="similarity">
    <text evidence="2">Belongs to the FPP/GGPP synthase family.</text>
</comment>
<comment type="caution">
    <text evidence="7">The sequence shown here is derived from an EMBL/GenBank/DDBJ whole genome shotgun (WGS) entry which is preliminary data.</text>
</comment>
<dbReference type="OrthoDB" id="9927103at2759"/>
<dbReference type="Proteomes" id="UP000541444">
    <property type="component" value="Unassembled WGS sequence"/>
</dbReference>
<evidence type="ECO:0000256" key="6">
    <source>
        <dbReference type="ARBA" id="ARBA00023229"/>
    </source>
</evidence>
<dbReference type="PANTHER" id="PTHR12001:SF69">
    <property type="entry name" value="ALL TRANS-POLYPRENYL-DIPHOSPHATE SYNTHASE PDSS1"/>
    <property type="match status" value="1"/>
</dbReference>
<evidence type="ECO:0000256" key="3">
    <source>
        <dbReference type="ARBA" id="ARBA00022679"/>
    </source>
</evidence>
<evidence type="ECO:0000256" key="5">
    <source>
        <dbReference type="ARBA" id="ARBA00022842"/>
    </source>
</evidence>
<reference evidence="7 8" key="1">
    <citation type="journal article" date="2020" name="IScience">
        <title>Genome Sequencing of the Endangered Kingdonia uniflora (Circaeasteraceae, Ranunculales) Reveals Potential Mechanisms of Evolutionary Specialization.</title>
        <authorList>
            <person name="Sun Y."/>
            <person name="Deng T."/>
            <person name="Zhang A."/>
            <person name="Moore M.J."/>
            <person name="Landis J.B."/>
            <person name="Lin N."/>
            <person name="Zhang H."/>
            <person name="Zhang X."/>
            <person name="Huang J."/>
            <person name="Zhang X."/>
            <person name="Sun H."/>
            <person name="Wang H."/>
        </authorList>
    </citation>
    <scope>NUCLEOTIDE SEQUENCE [LARGE SCALE GENOMIC DNA]</scope>
    <source>
        <strain evidence="7">TB1705</strain>
        <tissue evidence="7">Leaf</tissue>
    </source>
</reference>
<evidence type="ECO:0000256" key="2">
    <source>
        <dbReference type="ARBA" id="ARBA00006706"/>
    </source>
</evidence>
<name>A0A7J7ME54_9MAGN</name>
<organism evidence="7 8">
    <name type="scientific">Kingdonia uniflora</name>
    <dbReference type="NCBI Taxonomy" id="39325"/>
    <lineage>
        <taxon>Eukaryota</taxon>
        <taxon>Viridiplantae</taxon>
        <taxon>Streptophyta</taxon>
        <taxon>Embryophyta</taxon>
        <taxon>Tracheophyta</taxon>
        <taxon>Spermatophyta</taxon>
        <taxon>Magnoliopsida</taxon>
        <taxon>Ranunculales</taxon>
        <taxon>Circaeasteraceae</taxon>
        <taxon>Kingdonia</taxon>
    </lineage>
</organism>
<protein>
    <submittedName>
        <fullName evidence="7">Uncharacterized protein</fullName>
    </submittedName>
</protein>
<dbReference type="AlphaFoldDB" id="A0A7J7ME54"/>
<keyword evidence="8" id="KW-1185">Reference proteome</keyword>
<gene>
    <name evidence="7" type="ORF">GIB67_034873</name>
</gene>
<dbReference type="GO" id="GO:0004659">
    <property type="term" value="F:prenyltransferase activity"/>
    <property type="evidence" value="ECO:0007669"/>
    <property type="project" value="InterPro"/>
</dbReference>
<evidence type="ECO:0000256" key="1">
    <source>
        <dbReference type="ARBA" id="ARBA00001946"/>
    </source>
</evidence>
<proteinExistence type="inferred from homology"/>
<dbReference type="GO" id="GO:0009507">
    <property type="term" value="C:chloroplast"/>
    <property type="evidence" value="ECO:0007669"/>
    <property type="project" value="TreeGrafter"/>
</dbReference>
<dbReference type="GO" id="GO:0008299">
    <property type="term" value="P:isoprenoid biosynthetic process"/>
    <property type="evidence" value="ECO:0007669"/>
    <property type="project" value="UniProtKB-KW"/>
</dbReference>
<accession>A0A7J7ME54</accession>
<comment type="cofactor">
    <cofactor evidence="1">
        <name>Mg(2+)</name>
        <dbReference type="ChEBI" id="CHEBI:18420"/>
    </cofactor>
</comment>
<evidence type="ECO:0000313" key="7">
    <source>
        <dbReference type="EMBL" id="KAF6153151.1"/>
    </source>
</evidence>
<dbReference type="PROSITE" id="PS00723">
    <property type="entry name" value="POLYPRENYL_SYNTHASE_1"/>
    <property type="match status" value="1"/>
</dbReference>
<sequence>MLVLRMIPLTCRNIDLGGSGYTSNRCGSIREYSKVVYTSAIRGGGGGYSARKLVSCKSNDSRCEALSAQTSPEAIFNMVISDPTSALDLNLKSSEPISVSSLVEVVADDLEILNKNLQTIVGAENPVLLSAAEQIFSAGGKRLRPALVFLVSRATAELAGLKELTSQHKRLAEIIEMIHTASLIHDDVLDDSGTRRGMHVHSFMNK</sequence>
<dbReference type="GO" id="GO:0010236">
    <property type="term" value="P:plastoquinone biosynthetic process"/>
    <property type="evidence" value="ECO:0007669"/>
    <property type="project" value="TreeGrafter"/>
</dbReference>
<keyword evidence="3" id="KW-0808">Transferase</keyword>
<dbReference type="PANTHER" id="PTHR12001">
    <property type="entry name" value="GERANYLGERANYL PYROPHOSPHATE SYNTHASE"/>
    <property type="match status" value="1"/>
</dbReference>
<evidence type="ECO:0000256" key="4">
    <source>
        <dbReference type="ARBA" id="ARBA00022723"/>
    </source>
</evidence>
<dbReference type="Pfam" id="PF00348">
    <property type="entry name" value="polyprenyl_synt"/>
    <property type="match status" value="1"/>
</dbReference>
<keyword evidence="4" id="KW-0479">Metal-binding</keyword>
<dbReference type="InterPro" id="IPR008949">
    <property type="entry name" value="Isoprenoid_synthase_dom_sf"/>
</dbReference>